<dbReference type="GO" id="GO:0051920">
    <property type="term" value="F:peroxiredoxin activity"/>
    <property type="evidence" value="ECO:0007669"/>
    <property type="project" value="InterPro"/>
</dbReference>
<dbReference type="PANTHER" id="PTHR34846:SF10">
    <property type="entry name" value="CYTOPLASMIC PROTEIN"/>
    <property type="match status" value="1"/>
</dbReference>
<dbReference type="InterPro" id="IPR004675">
    <property type="entry name" value="AhpD_core"/>
</dbReference>
<feature type="domain" description="Carboxymuconolactone decarboxylase-like" evidence="1">
    <location>
        <begin position="44"/>
        <end position="109"/>
    </location>
</feature>
<proteinExistence type="predicted"/>
<comment type="caution">
    <text evidence="2">The sequence shown here is derived from an EMBL/GenBank/DDBJ whole genome shotgun (WGS) entry which is preliminary data.</text>
</comment>
<dbReference type="NCBIfam" id="TIGR00778">
    <property type="entry name" value="ahpD_dom"/>
    <property type="match status" value="1"/>
</dbReference>
<gene>
    <name evidence="2" type="ORF">CR155_19670</name>
</gene>
<dbReference type="Proteomes" id="UP000234328">
    <property type="component" value="Unassembled WGS sequence"/>
</dbReference>
<dbReference type="RefSeq" id="WP_102071746.1">
    <property type="nucleotide sequence ID" value="NZ_PDNV01000016.1"/>
</dbReference>
<dbReference type="AlphaFoldDB" id="A0A2N4UAT1"/>
<evidence type="ECO:0000313" key="2">
    <source>
        <dbReference type="EMBL" id="PLC52125.1"/>
    </source>
</evidence>
<accession>A0A2N4UAT1</accession>
<evidence type="ECO:0000313" key="3">
    <source>
        <dbReference type="Proteomes" id="UP000234328"/>
    </source>
</evidence>
<reference evidence="2 3" key="1">
    <citation type="submission" date="2017-10" db="EMBL/GenBank/DDBJ databases">
        <title>Two draft genome sequences of Pusillimonas sp. strains isolated from a nitrate- and radionuclide-contaminated groundwater in Russia.</title>
        <authorList>
            <person name="Grouzdev D.S."/>
            <person name="Tourova T.P."/>
            <person name="Goeva M.A."/>
            <person name="Babich T.L."/>
            <person name="Sokolova D.S."/>
            <person name="Abdullin R."/>
            <person name="Poltaraus A.B."/>
            <person name="Toshchakov S.V."/>
            <person name="Nazina T.N."/>
        </authorList>
    </citation>
    <scope>NUCLEOTIDE SEQUENCE [LARGE SCALE GENOMIC DNA]</scope>
    <source>
        <strain evidence="2 3">JR1/69-2-13</strain>
    </source>
</reference>
<dbReference type="SUPFAM" id="SSF69118">
    <property type="entry name" value="AhpD-like"/>
    <property type="match status" value="1"/>
</dbReference>
<dbReference type="OrthoDB" id="9801997at2"/>
<name>A0A2N4UAT1_9BURK</name>
<organism evidence="2 3">
    <name type="scientific">Pollutimonas nitritireducens</name>
    <dbReference type="NCBI Taxonomy" id="2045209"/>
    <lineage>
        <taxon>Bacteria</taxon>
        <taxon>Pseudomonadati</taxon>
        <taxon>Pseudomonadota</taxon>
        <taxon>Betaproteobacteria</taxon>
        <taxon>Burkholderiales</taxon>
        <taxon>Alcaligenaceae</taxon>
        <taxon>Pollutimonas</taxon>
    </lineage>
</organism>
<dbReference type="InterPro" id="IPR029032">
    <property type="entry name" value="AhpD-like"/>
</dbReference>
<dbReference type="InterPro" id="IPR003779">
    <property type="entry name" value="CMD-like"/>
</dbReference>
<keyword evidence="3" id="KW-1185">Reference proteome</keyword>
<sequence length="181" mass="20125">MPRVSVPPIETLGSKLQDLFPRYTLGSDHFAEQFQVLAHVEPAAEHLFGMLMTLKARSGISQRHVELAIIVASHLNRCHYCVEGHTPRLQVEGLTIDDPQQLIDGTVSAPLSDTDKLVVEYAAAVTESAERLPESLFDRLREVFTESQIVELTLRITLCGFFNRFNQALQIGESSTIAHAT</sequence>
<dbReference type="Gene3D" id="1.20.1290.10">
    <property type="entry name" value="AhpD-like"/>
    <property type="match status" value="1"/>
</dbReference>
<dbReference type="Pfam" id="PF02627">
    <property type="entry name" value="CMD"/>
    <property type="match status" value="1"/>
</dbReference>
<protein>
    <submittedName>
        <fullName evidence="2">Carboxymuconolactone decarboxylase</fullName>
    </submittedName>
</protein>
<dbReference type="PANTHER" id="PTHR34846">
    <property type="entry name" value="4-CARBOXYMUCONOLACTONE DECARBOXYLASE FAMILY PROTEIN (AFU_ORTHOLOGUE AFUA_6G11590)"/>
    <property type="match status" value="1"/>
</dbReference>
<dbReference type="EMBL" id="PDNV01000016">
    <property type="protein sequence ID" value="PLC52125.1"/>
    <property type="molecule type" value="Genomic_DNA"/>
</dbReference>
<evidence type="ECO:0000259" key="1">
    <source>
        <dbReference type="Pfam" id="PF02627"/>
    </source>
</evidence>